<name>A0A8S5TIP9_9CAUD</name>
<reference evidence="2" key="1">
    <citation type="journal article" date="2021" name="Proc. Natl. Acad. Sci. U.S.A.">
        <title>A Catalog of Tens of Thousands of Viruses from Human Metagenomes Reveals Hidden Associations with Chronic Diseases.</title>
        <authorList>
            <person name="Tisza M.J."/>
            <person name="Buck C.B."/>
        </authorList>
    </citation>
    <scope>NUCLEOTIDE SEQUENCE</scope>
    <source>
        <strain evidence="2">Ct9dX1</strain>
    </source>
</reference>
<evidence type="ECO:0000313" key="2">
    <source>
        <dbReference type="EMBL" id="DAF63008.1"/>
    </source>
</evidence>
<dbReference type="Pfam" id="PF06381">
    <property type="entry name" value="Phage_portal_3"/>
    <property type="match status" value="1"/>
</dbReference>
<feature type="domain" description="Anti-CBASS protein Acb1-like N-terminal" evidence="1">
    <location>
        <begin position="49"/>
        <end position="397"/>
    </location>
</feature>
<sequence length="445" mass="50374">MVKNNSKKKSVDRTDGFFNTFISRGARQYTRDNSFFLEEPLTYQFLEGIWSNRLAQRISSLPAEAALKNGYKIEGDKDNLIIQYLDERLAESILAEALTWARHFGRSCIFMIMDDGGTEEEPVNWARLRSIKSMEVYDAQSIIEDFSGYLINDDPTDKQFGKPEWYQITPPLSGRPLYIHHSRLLIFDGDLLPKNLRISRNGCGMSCLEGLIKGIYRCDTAQATALHALERMSTSLTKLNELGSKLATPHGEEEVQRRLDLIDMARNILNTIALSTDDEYQVFNVPMSGIPDVLDNFGQYICAMTGIPFTVLFGRAPAGLNSTGRGDLENYYNDVVGKVQRRQLKPQLEKLIKTVQLCKDGPTGGRELENWTIKFNPLWIPTEKEIAETNKLNAECVKAEIDTINSLMEAQLLDSSEVRPYLAEKYDLPIKGSLLNLSDDDDETE</sequence>
<proteinExistence type="predicted"/>
<accession>A0A8S5TIP9</accession>
<dbReference type="EMBL" id="BK032832">
    <property type="protein sequence ID" value="DAF63008.1"/>
    <property type="molecule type" value="Genomic_DNA"/>
</dbReference>
<organism evidence="2">
    <name type="scientific">Myoviridae sp. ct9dX1</name>
    <dbReference type="NCBI Taxonomy" id="2827665"/>
    <lineage>
        <taxon>Viruses</taxon>
        <taxon>Duplodnaviria</taxon>
        <taxon>Heunggongvirae</taxon>
        <taxon>Uroviricota</taxon>
        <taxon>Caudoviricetes</taxon>
    </lineage>
</organism>
<evidence type="ECO:0000259" key="1">
    <source>
        <dbReference type="Pfam" id="PF06381"/>
    </source>
</evidence>
<dbReference type="InterPro" id="IPR024459">
    <property type="entry name" value="Acb1-like_N"/>
</dbReference>
<protein>
    <submittedName>
        <fullName evidence="2">Portal</fullName>
    </submittedName>
</protein>